<feature type="transmembrane region" description="Helical" evidence="6">
    <location>
        <begin position="48"/>
        <end position="66"/>
    </location>
</feature>
<feature type="transmembrane region" description="Helical" evidence="6">
    <location>
        <begin position="123"/>
        <end position="146"/>
    </location>
</feature>
<dbReference type="GO" id="GO:0022857">
    <property type="term" value="F:transmembrane transporter activity"/>
    <property type="evidence" value="ECO:0007669"/>
    <property type="project" value="InterPro"/>
</dbReference>
<dbReference type="PANTHER" id="PTHR11654">
    <property type="entry name" value="OLIGOPEPTIDE TRANSPORTER-RELATED"/>
    <property type="match status" value="1"/>
</dbReference>
<organism evidence="7 8">
    <name type="scientific">Dillenia turbinata</name>
    <dbReference type="NCBI Taxonomy" id="194707"/>
    <lineage>
        <taxon>Eukaryota</taxon>
        <taxon>Viridiplantae</taxon>
        <taxon>Streptophyta</taxon>
        <taxon>Embryophyta</taxon>
        <taxon>Tracheophyta</taxon>
        <taxon>Spermatophyta</taxon>
        <taxon>Magnoliopsida</taxon>
        <taxon>eudicotyledons</taxon>
        <taxon>Gunneridae</taxon>
        <taxon>Pentapetalae</taxon>
        <taxon>Dilleniales</taxon>
        <taxon>Dilleniaceae</taxon>
        <taxon>Dillenia</taxon>
    </lineage>
</organism>
<keyword evidence="8" id="KW-1185">Reference proteome</keyword>
<feature type="transmembrane region" description="Helical" evidence="6">
    <location>
        <begin position="167"/>
        <end position="186"/>
    </location>
</feature>
<dbReference type="GO" id="GO:0006857">
    <property type="term" value="P:oligopeptide transport"/>
    <property type="evidence" value="ECO:0007669"/>
    <property type="project" value="InterPro"/>
</dbReference>
<proteinExistence type="inferred from homology"/>
<dbReference type="Pfam" id="PF00854">
    <property type="entry name" value="PTR2"/>
    <property type="match status" value="1"/>
</dbReference>
<feature type="transmembrane region" description="Helical" evidence="6">
    <location>
        <begin position="192"/>
        <end position="218"/>
    </location>
</feature>
<feature type="transmembrane region" description="Helical" evidence="6">
    <location>
        <begin position="73"/>
        <end position="92"/>
    </location>
</feature>
<keyword evidence="3 6" id="KW-0812">Transmembrane</keyword>
<sequence length="555" mass="62017">MEALVKKILAVLANESFERTANVAAHANLWLYMTEWYNYSLARASSLLFLWGGISHVLPTFGAFLSDTYFGRYNVIAVASVLSVMGFGLLWLTAVVEPLRPEICHLVIKDRCSHGTLVQLGVLFLSFVLMSLGAGGIRAISIAFGADQIDRPENPNNKRTTQSFLNLYYASVGVAIGVAVTLLAWVQEEFDWGWGFGIPVVLMLISTVFFFVGSPLYIKKEPKKSLLTGFAKVISSYSKKRYLYLPANVSDGWYLCNKDAEYVEPTERLRFLNKACIIIDPAKDLNLDGSAKDPWSLCTVQQVEEFKALIKVIPIWSSCIMMSMASTQHTFPIRQAKSMDRDITSKFQFPAASFIVFTVITMTTWVCTYDRLIVPFIAKYTKNKHGIPVMGQMGIGLVFTCMATAVAAWVESIRRERAIREGLANKNAIVHMSAMWLIPQYCLLGLAEGFNSIAQINFYYSQFPKSMSSIGVSLHQLEVAVGNLLGSALVEIVDRATKTGGRTSWLSDMINKAHYDYYYWLLSGIGVLNVFYFLACSAAYGPADKDDEEETHRLY</sequence>
<dbReference type="SUPFAM" id="SSF103473">
    <property type="entry name" value="MFS general substrate transporter"/>
    <property type="match status" value="1"/>
</dbReference>
<feature type="transmembrane region" description="Helical" evidence="6">
    <location>
        <begin position="347"/>
        <end position="366"/>
    </location>
</feature>
<keyword evidence="4 6" id="KW-1133">Transmembrane helix</keyword>
<dbReference type="Proteomes" id="UP001370490">
    <property type="component" value="Unassembled WGS sequence"/>
</dbReference>
<evidence type="ECO:0000256" key="6">
    <source>
        <dbReference type="SAM" id="Phobius"/>
    </source>
</evidence>
<accession>A0AAN8W425</accession>
<evidence type="ECO:0000313" key="7">
    <source>
        <dbReference type="EMBL" id="KAK6944950.1"/>
    </source>
</evidence>
<reference evidence="7 8" key="1">
    <citation type="submission" date="2023-12" db="EMBL/GenBank/DDBJ databases">
        <title>A high-quality genome assembly for Dillenia turbinata (Dilleniales).</title>
        <authorList>
            <person name="Chanderbali A."/>
        </authorList>
    </citation>
    <scope>NUCLEOTIDE SEQUENCE [LARGE SCALE GENOMIC DNA]</scope>
    <source>
        <strain evidence="7">LSX21</strain>
        <tissue evidence="7">Leaf</tissue>
    </source>
</reference>
<dbReference type="InterPro" id="IPR018456">
    <property type="entry name" value="PTR2_symporter_CS"/>
</dbReference>
<comment type="similarity">
    <text evidence="2">Belongs to the major facilitator superfamily. Proton-dependent oligopeptide transporter (POT/PTR) (TC 2.A.17) family.</text>
</comment>
<evidence type="ECO:0000256" key="2">
    <source>
        <dbReference type="ARBA" id="ARBA00005982"/>
    </source>
</evidence>
<evidence type="ECO:0000313" key="8">
    <source>
        <dbReference type="Proteomes" id="UP001370490"/>
    </source>
</evidence>
<evidence type="ECO:0000256" key="5">
    <source>
        <dbReference type="ARBA" id="ARBA00023136"/>
    </source>
</evidence>
<dbReference type="InterPro" id="IPR036259">
    <property type="entry name" value="MFS_trans_sf"/>
</dbReference>
<evidence type="ECO:0000256" key="3">
    <source>
        <dbReference type="ARBA" id="ARBA00022692"/>
    </source>
</evidence>
<dbReference type="GO" id="GO:0016020">
    <property type="term" value="C:membrane"/>
    <property type="evidence" value="ECO:0007669"/>
    <property type="project" value="UniProtKB-SubCell"/>
</dbReference>
<evidence type="ECO:0000256" key="4">
    <source>
        <dbReference type="ARBA" id="ARBA00022989"/>
    </source>
</evidence>
<comment type="caution">
    <text evidence="7">The sequence shown here is derived from an EMBL/GenBank/DDBJ whole genome shotgun (WGS) entry which is preliminary data.</text>
</comment>
<evidence type="ECO:0000256" key="1">
    <source>
        <dbReference type="ARBA" id="ARBA00004141"/>
    </source>
</evidence>
<comment type="subcellular location">
    <subcellularLocation>
        <location evidence="1">Membrane</location>
        <topology evidence="1">Multi-pass membrane protein</topology>
    </subcellularLocation>
</comment>
<dbReference type="EMBL" id="JBAMMX010000003">
    <property type="protein sequence ID" value="KAK6944950.1"/>
    <property type="molecule type" value="Genomic_DNA"/>
</dbReference>
<name>A0AAN8W425_9MAGN</name>
<dbReference type="InterPro" id="IPR000109">
    <property type="entry name" value="POT_fam"/>
</dbReference>
<feature type="transmembrane region" description="Helical" evidence="6">
    <location>
        <begin position="517"/>
        <end position="540"/>
    </location>
</feature>
<gene>
    <name evidence="7" type="ORF">RJ641_026052</name>
</gene>
<dbReference type="AlphaFoldDB" id="A0AAN8W425"/>
<feature type="transmembrane region" description="Helical" evidence="6">
    <location>
        <begin position="386"/>
        <end position="410"/>
    </location>
</feature>
<protein>
    <submittedName>
        <fullName evidence="7">Proton-dependent oligopeptide transporter family</fullName>
    </submittedName>
</protein>
<dbReference type="PROSITE" id="PS01022">
    <property type="entry name" value="PTR2_1"/>
    <property type="match status" value="1"/>
</dbReference>
<keyword evidence="5 6" id="KW-0472">Membrane</keyword>
<dbReference type="Gene3D" id="1.20.1250.20">
    <property type="entry name" value="MFS general substrate transporter like domains"/>
    <property type="match status" value="1"/>
</dbReference>